<proteinExistence type="predicted"/>
<evidence type="ECO:0000313" key="1">
    <source>
        <dbReference type="EMBL" id="CAB4202543.1"/>
    </source>
</evidence>
<protein>
    <submittedName>
        <fullName evidence="1">Uncharacterized protein</fullName>
    </submittedName>
</protein>
<gene>
    <name evidence="1" type="ORF">UFOVP1369_23</name>
</gene>
<dbReference type="EMBL" id="LR797323">
    <property type="protein sequence ID" value="CAB4202543.1"/>
    <property type="molecule type" value="Genomic_DNA"/>
</dbReference>
<reference evidence="1" key="1">
    <citation type="submission" date="2020-05" db="EMBL/GenBank/DDBJ databases">
        <authorList>
            <person name="Chiriac C."/>
            <person name="Salcher M."/>
            <person name="Ghai R."/>
            <person name="Kavagutti S V."/>
        </authorList>
    </citation>
    <scope>NUCLEOTIDE SEQUENCE</scope>
</reference>
<organism evidence="1">
    <name type="scientific">uncultured Caudovirales phage</name>
    <dbReference type="NCBI Taxonomy" id="2100421"/>
    <lineage>
        <taxon>Viruses</taxon>
        <taxon>Duplodnaviria</taxon>
        <taxon>Heunggongvirae</taxon>
        <taxon>Uroviricota</taxon>
        <taxon>Caudoviricetes</taxon>
        <taxon>Peduoviridae</taxon>
        <taxon>Maltschvirus</taxon>
        <taxon>Maltschvirus maltsch</taxon>
    </lineage>
</organism>
<sequence length="250" mass="28616">MNKDTWTHTTTHAEYGTTGALGSPRAWLRRAFDCPSLDDTTFQPGSITPTEISVAGIWYKKPEGFNIPITGQHRELFRWFEVPPPEKMMRPRTQVALVPVIGVCAAVPMHEVLHWLKIYKESGATYTWWNTPVNRAQRAVDPGAGKRPRRQLDHSVVYKMLDAGKTRVEIAKLLDFPKENIDYVVKKWKNGIPLYDKFQKPRIDAVALVRDYTAGASPQELADQYNTALAYVYKLIKQQKELECHDHNQP</sequence>
<name>A0A6J5RZ99_9CAUD</name>
<accession>A0A6J5RZ99</accession>